<keyword evidence="1" id="KW-0479">Metal-binding</keyword>
<feature type="region of interest" description="Disordered" evidence="5">
    <location>
        <begin position="473"/>
        <end position="494"/>
    </location>
</feature>
<evidence type="ECO:0000256" key="4">
    <source>
        <dbReference type="PROSITE-ProRule" id="PRU00346"/>
    </source>
</evidence>
<dbReference type="EMBL" id="CADCTC010000208">
    <property type="protein sequence ID" value="CAA9281672.1"/>
    <property type="molecule type" value="Genomic_DNA"/>
</dbReference>
<feature type="domain" description="B12-binding N-terminal" evidence="8">
    <location>
        <begin position="67"/>
        <end position="184"/>
    </location>
</feature>
<keyword evidence="3" id="KW-0170">Cobalt</keyword>
<dbReference type="PROSITE" id="PS51332">
    <property type="entry name" value="B12_BINDING"/>
    <property type="match status" value="1"/>
</dbReference>
<dbReference type="InterPro" id="IPR036594">
    <property type="entry name" value="Meth_synthase_dom"/>
</dbReference>
<evidence type="ECO:0000256" key="2">
    <source>
        <dbReference type="ARBA" id="ARBA00022737"/>
    </source>
</evidence>
<dbReference type="InterPro" id="IPR037010">
    <property type="entry name" value="VitB12-dep_Met_synth_activ_sf"/>
</dbReference>
<evidence type="ECO:0000259" key="6">
    <source>
        <dbReference type="PROSITE" id="PS50974"/>
    </source>
</evidence>
<dbReference type="GO" id="GO:0031419">
    <property type="term" value="F:cobalamin binding"/>
    <property type="evidence" value="ECO:0007669"/>
    <property type="project" value="InterPro"/>
</dbReference>
<dbReference type="Gene3D" id="3.10.196.10">
    <property type="entry name" value="Vitamin B12-dependent methionine synthase, activation domain"/>
    <property type="match status" value="1"/>
</dbReference>
<sequence>MRAFAASRPACLAIINPSHTRPYAEVPAEQRGLAEDLIFNRSPEALAKYIQFFESLTPEAADASSQAEDAEAGLTTDQRLHFRILHRKKEGVEELIDKALAARLGGAVRPELVEGQSMAPKFTRRHDAAVEVLNDVLLPAMKEVGDKFGAGELILPYVLQSAEVMKKTVAYLEQFLEKLEGVSKGKVVLATVYGDVHDIGKSLVNTILSNNGYTVYDIGKQVPVNDIVAKAIEVKADAIGLSALLVNTSRQMPLCAMELHRRGLDIPIIVGGAAINRRFGRRINFVDESQQSLYAPGVFYCKDAFEGLNTVDQLVDPTRRASLIEAHQADILSHRDEERAKAAAPAAPKTTVPAVRRSPAVKDMPVATPPFWGYRTLEIDWKALDQLLPYVDRNTLFRGQWRYTIHDKAEWQRIVDTELEPRLRALWQDAKQKRWLQPRAIYGYFPVQADGNDLIVYDPDDYRKIQDAARSMGAAVPGAESSTEDPADSVLTPSSRPREVLRFAFPRQPNDGTKRNEDQLCLSDYFRPVKSGDYDVLPLQVVTAGQAASEYTETLRVAGEYNTHLQVHGVSVQAAEAMAEYVHRLVRRDLGLAEGQGNRYSWGYPACPELDEQQKLFQLMPVTDSIGVRLTEGFQLDPEQSTAALVVLHPQAKYFSVLTADSPAAEAVAAG</sequence>
<protein>
    <submittedName>
        <fullName evidence="9">5-methyltetrahydrofolate--homocysteine methyltransferase</fullName>
        <ecNumber evidence="9">2.1.1.13</ecNumber>
    </submittedName>
</protein>
<dbReference type="GO" id="GO:0046653">
    <property type="term" value="P:tetrahydrofolate metabolic process"/>
    <property type="evidence" value="ECO:0007669"/>
    <property type="project" value="TreeGrafter"/>
</dbReference>
<dbReference type="PANTHER" id="PTHR45833:SF1">
    <property type="entry name" value="METHIONINE SYNTHASE"/>
    <property type="match status" value="1"/>
</dbReference>
<feature type="domain" description="AdoMet activation" evidence="6">
    <location>
        <begin position="343"/>
        <end position="671"/>
    </location>
</feature>
<dbReference type="InterPro" id="IPR050554">
    <property type="entry name" value="Met_Synthase/Corrinoid"/>
</dbReference>
<dbReference type="PROSITE" id="PS50974">
    <property type="entry name" value="ADOMET_ACTIVATION"/>
    <property type="match status" value="1"/>
</dbReference>
<dbReference type="InterPro" id="IPR003759">
    <property type="entry name" value="Cbl-bd_cap"/>
</dbReference>
<evidence type="ECO:0000256" key="1">
    <source>
        <dbReference type="ARBA" id="ARBA00022723"/>
    </source>
</evidence>
<dbReference type="SUPFAM" id="SSF56507">
    <property type="entry name" value="Methionine synthase activation domain-like"/>
    <property type="match status" value="1"/>
</dbReference>
<dbReference type="PANTHER" id="PTHR45833">
    <property type="entry name" value="METHIONINE SYNTHASE"/>
    <property type="match status" value="1"/>
</dbReference>
<evidence type="ECO:0000259" key="8">
    <source>
        <dbReference type="PROSITE" id="PS51337"/>
    </source>
</evidence>
<dbReference type="InterPro" id="IPR006158">
    <property type="entry name" value="Cobalamin-bd"/>
</dbReference>
<organism evidence="9">
    <name type="scientific">uncultured Chloroflexota bacterium</name>
    <dbReference type="NCBI Taxonomy" id="166587"/>
    <lineage>
        <taxon>Bacteria</taxon>
        <taxon>Bacillati</taxon>
        <taxon>Chloroflexota</taxon>
        <taxon>environmental samples</taxon>
    </lineage>
</organism>
<dbReference type="PROSITE" id="PS51337">
    <property type="entry name" value="B12_BINDING_NTER"/>
    <property type="match status" value="1"/>
</dbReference>
<evidence type="ECO:0000256" key="5">
    <source>
        <dbReference type="SAM" id="MobiDB-lite"/>
    </source>
</evidence>
<dbReference type="GO" id="GO:0050667">
    <property type="term" value="P:homocysteine metabolic process"/>
    <property type="evidence" value="ECO:0007669"/>
    <property type="project" value="TreeGrafter"/>
</dbReference>
<accession>A0A6J4JLN2</accession>
<feature type="domain" description="B12-binding" evidence="7">
    <location>
        <begin position="184"/>
        <end position="325"/>
    </location>
</feature>
<dbReference type="SMART" id="SM01018">
    <property type="entry name" value="B12-binding_2"/>
    <property type="match status" value="1"/>
</dbReference>
<dbReference type="GO" id="GO:0008705">
    <property type="term" value="F:methionine synthase activity"/>
    <property type="evidence" value="ECO:0007669"/>
    <property type="project" value="UniProtKB-EC"/>
</dbReference>
<proteinExistence type="predicted"/>
<dbReference type="GO" id="GO:0005829">
    <property type="term" value="C:cytosol"/>
    <property type="evidence" value="ECO:0007669"/>
    <property type="project" value="TreeGrafter"/>
</dbReference>
<dbReference type="Gene3D" id="1.10.1240.10">
    <property type="entry name" value="Methionine synthase domain"/>
    <property type="match status" value="1"/>
</dbReference>
<dbReference type="Pfam" id="PF02965">
    <property type="entry name" value="Met_synt_B12"/>
    <property type="match status" value="1"/>
</dbReference>
<evidence type="ECO:0000313" key="9">
    <source>
        <dbReference type="EMBL" id="CAA9281672.1"/>
    </source>
</evidence>
<dbReference type="Pfam" id="PF02607">
    <property type="entry name" value="B12-binding_2"/>
    <property type="match status" value="1"/>
</dbReference>
<dbReference type="InterPro" id="IPR036724">
    <property type="entry name" value="Cobalamin-bd_sf"/>
</dbReference>
<evidence type="ECO:0000259" key="7">
    <source>
        <dbReference type="PROSITE" id="PS51332"/>
    </source>
</evidence>
<dbReference type="SUPFAM" id="SSF52242">
    <property type="entry name" value="Cobalamin (vitamin B12)-binding domain"/>
    <property type="match status" value="1"/>
</dbReference>
<dbReference type="AlphaFoldDB" id="A0A6J4JLN2"/>
<gene>
    <name evidence="9" type="ORF">AVDCRST_MAG77-3889</name>
</gene>
<evidence type="ECO:0000256" key="3">
    <source>
        <dbReference type="ARBA" id="ARBA00023285"/>
    </source>
</evidence>
<keyword evidence="4 9" id="KW-0489">Methyltransferase</keyword>
<dbReference type="GO" id="GO:0032259">
    <property type="term" value="P:methylation"/>
    <property type="evidence" value="ECO:0007669"/>
    <property type="project" value="UniProtKB-KW"/>
</dbReference>
<dbReference type="GO" id="GO:0046872">
    <property type="term" value="F:metal ion binding"/>
    <property type="evidence" value="ECO:0007669"/>
    <property type="project" value="UniProtKB-KW"/>
</dbReference>
<dbReference type="SUPFAM" id="SSF47644">
    <property type="entry name" value="Methionine synthase domain"/>
    <property type="match status" value="1"/>
</dbReference>
<reference evidence="9" key="1">
    <citation type="submission" date="2020-02" db="EMBL/GenBank/DDBJ databases">
        <authorList>
            <person name="Meier V. D."/>
        </authorList>
    </citation>
    <scope>NUCLEOTIDE SEQUENCE</scope>
    <source>
        <strain evidence="9">AVDCRST_MAG77</strain>
    </source>
</reference>
<keyword evidence="2" id="KW-0677">Repeat</keyword>
<keyword evidence="4 9" id="KW-0808">Transferase</keyword>
<dbReference type="EC" id="2.1.1.13" evidence="9"/>
<dbReference type="Pfam" id="PF02310">
    <property type="entry name" value="B12-binding"/>
    <property type="match status" value="1"/>
</dbReference>
<dbReference type="InterPro" id="IPR004223">
    <property type="entry name" value="VitB12-dep_Met_synth_activ_dom"/>
</dbReference>
<dbReference type="Gene3D" id="3.40.50.280">
    <property type="entry name" value="Cobalamin-binding domain"/>
    <property type="match status" value="1"/>
</dbReference>
<name>A0A6J4JLN2_9CHLR</name>